<evidence type="ECO:0000256" key="5">
    <source>
        <dbReference type="ARBA" id="ARBA00022723"/>
    </source>
</evidence>
<dbReference type="PANTHER" id="PTHR46300:SF7">
    <property type="entry name" value="P450, PUTATIVE (EUROFUNG)-RELATED"/>
    <property type="match status" value="1"/>
</dbReference>
<dbReference type="Gene3D" id="1.10.630.10">
    <property type="entry name" value="Cytochrome P450"/>
    <property type="match status" value="1"/>
</dbReference>
<keyword evidence="10" id="KW-1185">Reference proteome</keyword>
<sequence length="376" mass="42515">MADVVWVLKAATGHGERTHGMGLWYGIYDIRSGQMQGTDGKVQKEFCTLLNSIIYGVPRRRTQRRLIHLSLHPGVVTEYRPQLLRASRNLLNRFLDFEDEHVITNIRHMAGETILSVAYGIEVKPRDDPYIAISEENVKAVTAAAIPGTYLVDSLPFLKYIPSWFPGAEWKRKAKEWKESLIVMINSPFESVKRDIMTGCVLPSFTSKGLQKIQEGKKDVAYTEEIIRNVAAAMYSAGSDTTVSTISSCMLGLLDHPEALEKAQAEIDAMIKPGHLPDFEDEPSLPYITAIVKESLRWMVALPISIPHYLEVEDEYQGYRIPAGSIIIPNAWAMLQDEKEYPDPSVFNPDRFMKDGKLNKDIRDPAHACWGFGRRY</sequence>
<comment type="caution">
    <text evidence="9">The sequence shown here is derived from an EMBL/GenBank/DDBJ whole genome shotgun (WGS) entry which is preliminary data.</text>
</comment>
<evidence type="ECO:0000256" key="1">
    <source>
        <dbReference type="ARBA" id="ARBA00001971"/>
    </source>
</evidence>
<dbReference type="EMBL" id="CACVBS010000032">
    <property type="protein sequence ID" value="CAA7261121.1"/>
    <property type="molecule type" value="Genomic_DNA"/>
</dbReference>
<evidence type="ECO:0000256" key="3">
    <source>
        <dbReference type="ARBA" id="ARBA00010617"/>
    </source>
</evidence>
<dbReference type="GO" id="GO:0016705">
    <property type="term" value="F:oxidoreductase activity, acting on paired donors, with incorporation or reduction of molecular oxygen"/>
    <property type="evidence" value="ECO:0007669"/>
    <property type="project" value="InterPro"/>
</dbReference>
<dbReference type="CDD" id="cd11065">
    <property type="entry name" value="CYP64-like"/>
    <property type="match status" value="1"/>
</dbReference>
<dbReference type="InterPro" id="IPR002401">
    <property type="entry name" value="Cyt_P450_E_grp-I"/>
</dbReference>
<dbReference type="SUPFAM" id="SSF48264">
    <property type="entry name" value="Cytochrome P450"/>
    <property type="match status" value="1"/>
</dbReference>
<dbReference type="AlphaFoldDB" id="A0A8S0VXP5"/>
<evidence type="ECO:0000313" key="9">
    <source>
        <dbReference type="EMBL" id="CAA7261121.1"/>
    </source>
</evidence>
<dbReference type="Pfam" id="PF00067">
    <property type="entry name" value="p450"/>
    <property type="match status" value="1"/>
</dbReference>
<evidence type="ECO:0000256" key="8">
    <source>
        <dbReference type="ARBA" id="ARBA00023033"/>
    </source>
</evidence>
<evidence type="ECO:0000256" key="2">
    <source>
        <dbReference type="ARBA" id="ARBA00005179"/>
    </source>
</evidence>
<evidence type="ECO:0008006" key="11">
    <source>
        <dbReference type="Google" id="ProtNLM"/>
    </source>
</evidence>
<proteinExistence type="inferred from homology"/>
<accession>A0A8S0VXP5</accession>
<comment type="cofactor">
    <cofactor evidence="1">
        <name>heme</name>
        <dbReference type="ChEBI" id="CHEBI:30413"/>
    </cofactor>
</comment>
<keyword evidence="6" id="KW-0560">Oxidoreductase</keyword>
<comment type="similarity">
    <text evidence="3">Belongs to the cytochrome P450 family.</text>
</comment>
<dbReference type="InterPro" id="IPR050364">
    <property type="entry name" value="Cytochrome_P450_fung"/>
</dbReference>
<keyword evidence="7" id="KW-0408">Iron</keyword>
<reference evidence="9 10" key="1">
    <citation type="submission" date="2020-01" db="EMBL/GenBank/DDBJ databases">
        <authorList>
            <person name="Gupta K D."/>
        </authorList>
    </citation>
    <scope>NUCLEOTIDE SEQUENCE [LARGE SCALE GENOMIC DNA]</scope>
</reference>
<dbReference type="OrthoDB" id="2789670at2759"/>
<keyword evidence="5" id="KW-0479">Metal-binding</keyword>
<evidence type="ECO:0000256" key="4">
    <source>
        <dbReference type="ARBA" id="ARBA00022617"/>
    </source>
</evidence>
<comment type="pathway">
    <text evidence="2">Secondary metabolite biosynthesis.</text>
</comment>
<keyword evidence="8" id="KW-0503">Monooxygenase</keyword>
<keyword evidence="4" id="KW-0349">Heme</keyword>
<dbReference type="GO" id="GO:0004497">
    <property type="term" value="F:monooxygenase activity"/>
    <property type="evidence" value="ECO:0007669"/>
    <property type="project" value="UniProtKB-KW"/>
</dbReference>
<evidence type="ECO:0000256" key="7">
    <source>
        <dbReference type="ARBA" id="ARBA00023004"/>
    </source>
</evidence>
<protein>
    <recommendedName>
        <fullName evidence="11">Cytochrome P450</fullName>
    </recommendedName>
</protein>
<organism evidence="9 10">
    <name type="scientific">Cyclocybe aegerita</name>
    <name type="common">Black poplar mushroom</name>
    <name type="synonym">Agrocybe aegerita</name>
    <dbReference type="NCBI Taxonomy" id="1973307"/>
    <lineage>
        <taxon>Eukaryota</taxon>
        <taxon>Fungi</taxon>
        <taxon>Dikarya</taxon>
        <taxon>Basidiomycota</taxon>
        <taxon>Agaricomycotina</taxon>
        <taxon>Agaricomycetes</taxon>
        <taxon>Agaricomycetidae</taxon>
        <taxon>Agaricales</taxon>
        <taxon>Agaricineae</taxon>
        <taxon>Bolbitiaceae</taxon>
        <taxon>Cyclocybe</taxon>
    </lineage>
</organism>
<name>A0A8S0VXP5_CYCAE</name>
<dbReference type="PRINTS" id="PR00463">
    <property type="entry name" value="EP450I"/>
</dbReference>
<dbReference type="GO" id="GO:0005506">
    <property type="term" value="F:iron ion binding"/>
    <property type="evidence" value="ECO:0007669"/>
    <property type="project" value="InterPro"/>
</dbReference>
<dbReference type="PANTHER" id="PTHR46300">
    <property type="entry name" value="P450, PUTATIVE (EUROFUNG)-RELATED-RELATED"/>
    <property type="match status" value="1"/>
</dbReference>
<dbReference type="Proteomes" id="UP000467700">
    <property type="component" value="Unassembled WGS sequence"/>
</dbReference>
<dbReference type="InterPro" id="IPR036396">
    <property type="entry name" value="Cyt_P450_sf"/>
</dbReference>
<dbReference type="GO" id="GO:0020037">
    <property type="term" value="F:heme binding"/>
    <property type="evidence" value="ECO:0007669"/>
    <property type="project" value="InterPro"/>
</dbReference>
<evidence type="ECO:0000256" key="6">
    <source>
        <dbReference type="ARBA" id="ARBA00023002"/>
    </source>
</evidence>
<dbReference type="InterPro" id="IPR001128">
    <property type="entry name" value="Cyt_P450"/>
</dbReference>
<gene>
    <name evidence="9" type="ORF">AAE3_LOCUS3534</name>
</gene>
<evidence type="ECO:0000313" key="10">
    <source>
        <dbReference type="Proteomes" id="UP000467700"/>
    </source>
</evidence>